<feature type="binding site" evidence="8">
    <location>
        <begin position="12"/>
        <end position="14"/>
    </location>
    <ligand>
        <name>GTP</name>
        <dbReference type="ChEBI" id="CHEBI:37565"/>
    </ligand>
</feature>
<accession>A0A1H5T1L9</accession>
<protein>
    <recommendedName>
        <fullName evidence="8">Probable molybdenum cofactor guanylyltransferase</fullName>
        <shortName evidence="8">MoCo guanylyltransferase</shortName>
        <ecNumber evidence="8">2.7.7.77</ecNumber>
    </recommendedName>
    <alternativeName>
        <fullName evidence="8">GTP:molybdopterin guanylyltransferase</fullName>
    </alternativeName>
    <alternativeName>
        <fullName evidence="8">Mo-MPT guanylyltransferase</fullName>
    </alternativeName>
    <alternativeName>
        <fullName evidence="8">Molybdopterin guanylyltransferase</fullName>
    </alternativeName>
    <alternativeName>
        <fullName evidence="8">Molybdopterin-guanine dinucleotide synthase</fullName>
        <shortName evidence="8">MGD synthase</shortName>
    </alternativeName>
</protein>
<keyword evidence="4 8" id="KW-0547">Nucleotide-binding</keyword>
<dbReference type="GO" id="GO:0006777">
    <property type="term" value="P:Mo-molybdopterin cofactor biosynthetic process"/>
    <property type="evidence" value="ECO:0007669"/>
    <property type="project" value="UniProtKB-KW"/>
</dbReference>
<dbReference type="PANTHER" id="PTHR19136:SF81">
    <property type="entry name" value="MOLYBDENUM COFACTOR GUANYLYLTRANSFERASE"/>
    <property type="match status" value="1"/>
</dbReference>
<sequence length="214" mass="22963">MLELLPITGFVLAGGRSSRMGRDKALLELDGRTLTEIAIGKLREFCAEVAVAGSREDLSGLARVVPDLRPGLGPAAAVEAGLSASTQPWALFVPVDAPIVPVELLQQWAELVLRTEAKGSYLSVVGQVQPAFILLRKELGARIGEMVGAGELRLLRLWLRLDVMLGPGSLLAVEAETLPCTRGWTSTEVANVFANINTPEDWNSLATRLGQQNQ</sequence>
<evidence type="ECO:0000256" key="2">
    <source>
        <dbReference type="ARBA" id="ARBA00022679"/>
    </source>
</evidence>
<gene>
    <name evidence="8" type="primary">mobA</name>
    <name evidence="10" type="ORF">SAMN05421819_0442</name>
</gene>
<dbReference type="PANTHER" id="PTHR19136">
    <property type="entry name" value="MOLYBDENUM COFACTOR GUANYLYLTRANSFERASE"/>
    <property type="match status" value="1"/>
</dbReference>
<keyword evidence="1 8" id="KW-0963">Cytoplasm</keyword>
<proteinExistence type="inferred from homology"/>
<dbReference type="RefSeq" id="WP_103931376.1">
    <property type="nucleotide sequence ID" value="NZ_FNVA01000001.1"/>
</dbReference>
<organism evidence="10 11">
    <name type="scientific">Bryocella elongata</name>
    <dbReference type="NCBI Taxonomy" id="863522"/>
    <lineage>
        <taxon>Bacteria</taxon>
        <taxon>Pseudomonadati</taxon>
        <taxon>Acidobacteriota</taxon>
        <taxon>Terriglobia</taxon>
        <taxon>Terriglobales</taxon>
        <taxon>Acidobacteriaceae</taxon>
        <taxon>Bryocella</taxon>
    </lineage>
</organism>
<feature type="binding site" evidence="8">
    <location>
        <position position="67"/>
    </location>
    <ligand>
        <name>GTP</name>
        <dbReference type="ChEBI" id="CHEBI:37565"/>
    </ligand>
</feature>
<evidence type="ECO:0000256" key="6">
    <source>
        <dbReference type="ARBA" id="ARBA00023134"/>
    </source>
</evidence>
<dbReference type="GO" id="GO:0005737">
    <property type="term" value="C:cytoplasm"/>
    <property type="evidence" value="ECO:0007669"/>
    <property type="project" value="UniProtKB-SubCell"/>
</dbReference>
<evidence type="ECO:0000313" key="11">
    <source>
        <dbReference type="Proteomes" id="UP000236728"/>
    </source>
</evidence>
<keyword evidence="11" id="KW-1185">Reference proteome</keyword>
<feature type="binding site" evidence="8">
    <location>
        <position position="96"/>
    </location>
    <ligand>
        <name>Mg(2+)</name>
        <dbReference type="ChEBI" id="CHEBI:18420"/>
    </ligand>
</feature>
<evidence type="ECO:0000256" key="1">
    <source>
        <dbReference type="ARBA" id="ARBA00022490"/>
    </source>
</evidence>
<reference evidence="10 11" key="1">
    <citation type="submission" date="2016-10" db="EMBL/GenBank/DDBJ databases">
        <authorList>
            <person name="de Groot N.N."/>
        </authorList>
    </citation>
    <scope>NUCLEOTIDE SEQUENCE [LARGE SCALE GENOMIC DNA]</scope>
    <source>
        <strain evidence="10 11">DSM 22489</strain>
    </source>
</reference>
<dbReference type="GO" id="GO:0046872">
    <property type="term" value="F:metal ion binding"/>
    <property type="evidence" value="ECO:0007669"/>
    <property type="project" value="UniProtKB-KW"/>
</dbReference>
<comment type="subcellular location">
    <subcellularLocation>
        <location evidence="8">Cytoplasm</location>
    </subcellularLocation>
</comment>
<feature type="binding site" evidence="8">
    <location>
        <position position="24"/>
    </location>
    <ligand>
        <name>GTP</name>
        <dbReference type="ChEBI" id="CHEBI:37565"/>
    </ligand>
</feature>
<evidence type="ECO:0000313" key="10">
    <source>
        <dbReference type="EMBL" id="SEF56782.1"/>
    </source>
</evidence>
<dbReference type="InterPro" id="IPR029044">
    <property type="entry name" value="Nucleotide-diphossugar_trans"/>
</dbReference>
<feature type="binding site" evidence="8">
    <location>
        <position position="96"/>
    </location>
    <ligand>
        <name>GTP</name>
        <dbReference type="ChEBI" id="CHEBI:37565"/>
    </ligand>
</feature>
<dbReference type="EC" id="2.7.7.77" evidence="8"/>
<dbReference type="EMBL" id="FNVA01000001">
    <property type="protein sequence ID" value="SEF56782.1"/>
    <property type="molecule type" value="Genomic_DNA"/>
</dbReference>
<name>A0A1H5T1L9_9BACT</name>
<dbReference type="Pfam" id="PF12804">
    <property type="entry name" value="NTP_transf_3"/>
    <property type="match status" value="1"/>
</dbReference>
<comment type="catalytic activity">
    <reaction evidence="8">
        <text>Mo-molybdopterin + GTP + H(+) = Mo-molybdopterin guanine dinucleotide + diphosphate</text>
        <dbReference type="Rhea" id="RHEA:34243"/>
        <dbReference type="ChEBI" id="CHEBI:15378"/>
        <dbReference type="ChEBI" id="CHEBI:33019"/>
        <dbReference type="ChEBI" id="CHEBI:37565"/>
        <dbReference type="ChEBI" id="CHEBI:71302"/>
        <dbReference type="ChEBI" id="CHEBI:71310"/>
        <dbReference type="EC" id="2.7.7.77"/>
    </reaction>
</comment>
<dbReference type="InterPro" id="IPR013482">
    <property type="entry name" value="Molybde_CF_guanTrfase"/>
</dbReference>
<evidence type="ECO:0000256" key="7">
    <source>
        <dbReference type="ARBA" id="ARBA00023150"/>
    </source>
</evidence>
<dbReference type="GO" id="GO:0061603">
    <property type="term" value="F:molybdenum cofactor guanylyltransferase activity"/>
    <property type="evidence" value="ECO:0007669"/>
    <property type="project" value="UniProtKB-EC"/>
</dbReference>
<keyword evidence="2 8" id="KW-0808">Transferase</keyword>
<dbReference type="Proteomes" id="UP000236728">
    <property type="component" value="Unassembled WGS sequence"/>
</dbReference>
<keyword evidence="3 8" id="KW-0479">Metal-binding</keyword>
<evidence type="ECO:0000256" key="8">
    <source>
        <dbReference type="HAMAP-Rule" id="MF_00316"/>
    </source>
</evidence>
<comment type="cofactor">
    <cofactor evidence="8">
        <name>Mg(2+)</name>
        <dbReference type="ChEBI" id="CHEBI:18420"/>
    </cofactor>
</comment>
<keyword evidence="5 8" id="KW-0460">Magnesium</keyword>
<dbReference type="AlphaFoldDB" id="A0A1H5T1L9"/>
<evidence type="ECO:0000256" key="4">
    <source>
        <dbReference type="ARBA" id="ARBA00022741"/>
    </source>
</evidence>
<keyword evidence="10" id="KW-0548">Nucleotidyltransferase</keyword>
<keyword evidence="7 8" id="KW-0501">Molybdenum cofactor biosynthesis</keyword>
<dbReference type="GO" id="GO:0005525">
    <property type="term" value="F:GTP binding"/>
    <property type="evidence" value="ECO:0007669"/>
    <property type="project" value="UniProtKB-UniRule"/>
</dbReference>
<dbReference type="SUPFAM" id="SSF53448">
    <property type="entry name" value="Nucleotide-diphospho-sugar transferases"/>
    <property type="match status" value="1"/>
</dbReference>
<comment type="caution">
    <text evidence="8">Lacks conserved residue(s) required for the propagation of feature annotation.</text>
</comment>
<dbReference type="CDD" id="cd02503">
    <property type="entry name" value="MobA"/>
    <property type="match status" value="1"/>
</dbReference>
<evidence type="ECO:0000259" key="9">
    <source>
        <dbReference type="Pfam" id="PF12804"/>
    </source>
</evidence>
<evidence type="ECO:0000256" key="3">
    <source>
        <dbReference type="ARBA" id="ARBA00022723"/>
    </source>
</evidence>
<comment type="similarity">
    <text evidence="8">Belongs to the MobA family.</text>
</comment>
<evidence type="ECO:0000256" key="5">
    <source>
        <dbReference type="ARBA" id="ARBA00022842"/>
    </source>
</evidence>
<comment type="domain">
    <text evidence="8">The N-terminal domain determines nucleotide recognition and specific binding, while the C-terminal domain determines the specific binding to the target protein.</text>
</comment>
<dbReference type="HAMAP" id="MF_00316">
    <property type="entry name" value="MobA"/>
    <property type="match status" value="1"/>
</dbReference>
<dbReference type="InterPro" id="IPR025877">
    <property type="entry name" value="MobA-like_NTP_Trfase"/>
</dbReference>
<dbReference type="Gene3D" id="3.90.550.10">
    <property type="entry name" value="Spore Coat Polysaccharide Biosynthesis Protein SpsA, Chain A"/>
    <property type="match status" value="1"/>
</dbReference>
<feature type="domain" description="MobA-like NTP transferase" evidence="9">
    <location>
        <begin position="9"/>
        <end position="154"/>
    </location>
</feature>
<comment type="function">
    <text evidence="8">Transfers a GMP moiety from GTP to Mo-molybdopterin (Mo-MPT) cofactor (Moco or molybdenum cofactor) to form Mo-molybdopterin guanine dinucleotide (Mo-MGD) cofactor.</text>
</comment>
<keyword evidence="6 8" id="KW-0342">GTP-binding</keyword>